<keyword evidence="1" id="KW-0175">Coiled coil</keyword>
<proteinExistence type="predicted"/>
<feature type="coiled-coil region" evidence="1">
    <location>
        <begin position="253"/>
        <end position="307"/>
    </location>
</feature>
<evidence type="ECO:0000256" key="1">
    <source>
        <dbReference type="SAM" id="Coils"/>
    </source>
</evidence>
<feature type="compositionally biased region" description="Basic and acidic residues" evidence="2">
    <location>
        <begin position="706"/>
        <end position="718"/>
    </location>
</feature>
<evidence type="ECO:0000313" key="5">
    <source>
        <dbReference type="Proteomes" id="UP001261624"/>
    </source>
</evidence>
<dbReference type="SUPFAM" id="SSF52540">
    <property type="entry name" value="P-loop containing nucleoside triphosphate hydrolases"/>
    <property type="match status" value="2"/>
</dbReference>
<organism evidence="4 5">
    <name type="scientific">Autumnicola patrickiae</name>
    <dbReference type="NCBI Taxonomy" id="3075591"/>
    <lineage>
        <taxon>Bacteria</taxon>
        <taxon>Pseudomonadati</taxon>
        <taxon>Bacteroidota</taxon>
        <taxon>Flavobacteriia</taxon>
        <taxon>Flavobacteriales</taxon>
        <taxon>Flavobacteriaceae</taxon>
        <taxon>Autumnicola</taxon>
    </lineage>
</organism>
<gene>
    <name evidence="4" type="ORF">RM549_03040</name>
</gene>
<evidence type="ECO:0000256" key="2">
    <source>
        <dbReference type="SAM" id="MobiDB-lite"/>
    </source>
</evidence>
<evidence type="ECO:0000313" key="4">
    <source>
        <dbReference type="EMBL" id="MDT0688741.1"/>
    </source>
</evidence>
<keyword evidence="5" id="KW-1185">Reference proteome</keyword>
<dbReference type="PANTHER" id="PTHR32114:SF2">
    <property type="entry name" value="ABC TRANSPORTER ABCH.3"/>
    <property type="match status" value="1"/>
</dbReference>
<name>A0ABU3DYE6_9FLAO</name>
<dbReference type="InterPro" id="IPR027417">
    <property type="entry name" value="P-loop_NTPase"/>
</dbReference>
<dbReference type="Pfam" id="PF13476">
    <property type="entry name" value="AAA_23"/>
    <property type="match status" value="1"/>
</dbReference>
<dbReference type="Gene3D" id="3.40.50.300">
    <property type="entry name" value="P-loop containing nucleotide triphosphate hydrolases"/>
    <property type="match status" value="2"/>
</dbReference>
<evidence type="ECO:0000259" key="3">
    <source>
        <dbReference type="Pfam" id="PF13476"/>
    </source>
</evidence>
<comment type="caution">
    <text evidence="4">The sequence shown here is derived from an EMBL/GenBank/DDBJ whole genome shotgun (WGS) entry which is preliminary data.</text>
</comment>
<protein>
    <submittedName>
        <fullName evidence="4">AAA family ATPase</fullName>
    </submittedName>
</protein>
<feature type="domain" description="Rad50/SbcC-type AAA" evidence="3">
    <location>
        <begin position="5"/>
        <end position="302"/>
    </location>
</feature>
<dbReference type="EMBL" id="JAVRHM010000002">
    <property type="protein sequence ID" value="MDT0688741.1"/>
    <property type="molecule type" value="Genomic_DNA"/>
</dbReference>
<feature type="region of interest" description="Disordered" evidence="2">
    <location>
        <begin position="697"/>
        <end position="718"/>
    </location>
</feature>
<accession>A0ABU3DYE6</accession>
<dbReference type="PANTHER" id="PTHR32114">
    <property type="entry name" value="ABC TRANSPORTER ABCH.3"/>
    <property type="match status" value="1"/>
</dbReference>
<sequence>MKLLSIKIENFTCFLKPIEFSFNNGLNIVNAGNGTGKSQLLNSIYWVLYNQIYEKPDWVEADNKTLYPVWYTNKNNEEEYKQDNIVTSVELILEAPHIEENPEINTQWYFSKKRHHLRSSSGTILTNRDELEIKYIHPNTGEHVLLSSYRKDDIIETLFPRAVRKLMWFQGEGFSSDIDLTRKGSGFNEILDKISHYPFYGKMLDRVKKAHSKKTKELNTIRSSQDDLSREQRDKLLLQKKLQEKVPIYSSQLEDIEEDIDTKERQLIDIEDYLNNVKDYVEINGEIKNIKNQISSINSEIETLEISKVNNLIKKWSIIGAQKEYEKFQSHIQLFQSELNDIDESKIPLHIPGPEMVQEMIDDMKCHICERDVPDTSDQAYFALLKRLDVYKEGQKAKWLRKNFDEFKRIKRRTSENYVEIEVDIKNHNKKINSFLKRRKVLMGQLEDQETKLDEITNGKKSTTDSSGSNYELYRRREKDKKKELDSLRLNKGRIEKLLQQDSQKLEEVSKDIKEFDNGSTELKSANKNIYYYELLKDIMHDLEEEAKTGLEKEITETSNYLFTSYYHNPSVIIEINNGEILRLDRSTGELELGSDNESQDTLIRFSIINALLKISSKKLGRSLPLIADAPTSSLEWVNVRYFTNNLGENFDQVILFSKDYLEPIKNDSARKTELINLCKSKGGKWYWIEQVDRNSNPVGPNNPKPKSESRTVIKEEI</sequence>
<reference evidence="4 5" key="1">
    <citation type="submission" date="2023-09" db="EMBL/GenBank/DDBJ databases">
        <authorList>
            <person name="Rey-Velasco X."/>
        </authorList>
    </citation>
    <scope>NUCLEOTIDE SEQUENCE [LARGE SCALE GENOMIC DNA]</scope>
    <source>
        <strain evidence="4 5">F188</strain>
    </source>
</reference>
<dbReference type="Proteomes" id="UP001261624">
    <property type="component" value="Unassembled WGS sequence"/>
</dbReference>
<dbReference type="InterPro" id="IPR038729">
    <property type="entry name" value="Rad50/SbcC_AAA"/>
</dbReference>
<dbReference type="RefSeq" id="WP_311680876.1">
    <property type="nucleotide sequence ID" value="NZ_JAVRHM010000002.1"/>
</dbReference>